<dbReference type="InterPro" id="IPR003520">
    <property type="entry name" value="Invas_InvE"/>
</dbReference>
<dbReference type="EMBL" id="JXNZ01000066">
    <property type="protein sequence ID" value="KIQ59627.1"/>
    <property type="molecule type" value="Genomic_DNA"/>
</dbReference>
<dbReference type="NCBIfam" id="TIGR02568">
    <property type="entry name" value="LcrE"/>
    <property type="match status" value="1"/>
</dbReference>
<dbReference type="GO" id="GO:0019867">
    <property type="term" value="C:outer membrane"/>
    <property type="evidence" value="ECO:0007669"/>
    <property type="project" value="InterPro"/>
</dbReference>
<feature type="region of interest" description="Disordered" evidence="1">
    <location>
        <begin position="1"/>
        <end position="32"/>
    </location>
</feature>
<organism evidence="3 4">
    <name type="scientific">Pseudomonas fluorescens</name>
    <dbReference type="NCBI Taxonomy" id="294"/>
    <lineage>
        <taxon>Bacteria</taxon>
        <taxon>Pseudomonadati</taxon>
        <taxon>Pseudomonadota</taxon>
        <taxon>Gammaproteobacteria</taxon>
        <taxon>Pseudomonadales</taxon>
        <taxon>Pseudomonadaceae</taxon>
        <taxon>Pseudomonas</taxon>
    </lineage>
</organism>
<dbReference type="OrthoDB" id="7028879at2"/>
<dbReference type="GO" id="GO:0030254">
    <property type="term" value="P:protein secretion by the type III secretion system"/>
    <property type="evidence" value="ECO:0007669"/>
    <property type="project" value="InterPro"/>
</dbReference>
<dbReference type="GO" id="GO:0050709">
    <property type="term" value="P:negative regulation of protein secretion"/>
    <property type="evidence" value="ECO:0007669"/>
    <property type="project" value="InterPro"/>
</dbReference>
<sequence length="368" mass="40705">MSLPPVSMGGRAAQARLNSEKAAEHPQPSVDAWADADDSATAAVAQRMVQISDELSAALTQFRGRRLFELKSETPTDTFERVLEDDTVPKARQVLSLARLADKPVAWLLDMARQLFPDDSDLALVLRALVRRRNLQRPTRQRLETLLQTVVAQGSPKRMNAGINAALKARMFGASMAVRAGLLRETYRDFLESDDGPLNAYQDWIALYGPSQRMNVLAFIEAALLTDISAQDPSCSHAEFGQLLGRLTDLKHLRSADGLFINALLGDALVCRHNADEADWLVFLFGVLAYPDDLDQWLLGAVGEPVLLSSHRDRSALLQTVRRLSLRLPPSLFVDEDAPVRLAQQFTRLADVAYAHECLEQRRAGGCP</sequence>
<dbReference type="Gene3D" id="1.10.150.630">
    <property type="match status" value="1"/>
</dbReference>
<accession>A0A0D0PG58</accession>
<evidence type="ECO:0000313" key="3">
    <source>
        <dbReference type="EMBL" id="KIQ59627.1"/>
    </source>
</evidence>
<dbReference type="InterPro" id="IPR013401">
    <property type="entry name" value="T3SS_LcrE"/>
</dbReference>
<reference evidence="3 4" key="1">
    <citation type="submission" date="2015-01" db="EMBL/GenBank/DDBJ databases">
        <title>Draft Genome Sequence of the Biocontrol and Plant Growth-Promoting Rhizobacteria (PGPR) Pseudomonas fluorescens UM270.</title>
        <authorList>
            <person name="Hernandez-Salmeron J.E."/>
            <person name="Santoyo G."/>
            <person name="Moreno-Hagelsieb G."/>
            <person name="Hernandez-Leon R."/>
        </authorList>
    </citation>
    <scope>NUCLEOTIDE SEQUENCE [LARGE SCALE GENOMIC DNA]</scope>
    <source>
        <strain evidence="3 4">UM270</strain>
    </source>
</reference>
<dbReference type="SUPFAM" id="SSF140591">
    <property type="entry name" value="Type III secretion system domain"/>
    <property type="match status" value="1"/>
</dbReference>
<dbReference type="GO" id="GO:0009986">
    <property type="term" value="C:cell surface"/>
    <property type="evidence" value="ECO:0007669"/>
    <property type="project" value="InterPro"/>
</dbReference>
<dbReference type="RefSeq" id="WP_042729595.1">
    <property type="nucleotide sequence ID" value="NZ_JXNZ01000066.1"/>
</dbReference>
<gene>
    <name evidence="3" type="ORF">RL74_09685</name>
</gene>
<dbReference type="Pfam" id="PF07201">
    <property type="entry name" value="HrpJ"/>
    <property type="match status" value="1"/>
</dbReference>
<dbReference type="AlphaFoldDB" id="A0A0D0PG58"/>
<name>A0A0D0PG58_PSEFL</name>
<dbReference type="PRINTS" id="PR01344">
    <property type="entry name" value="INVEPROTEIN"/>
</dbReference>
<dbReference type="InterPro" id="IPR010812">
    <property type="entry name" value="HrpJ-like"/>
</dbReference>
<dbReference type="Proteomes" id="UP000032101">
    <property type="component" value="Unassembled WGS sequence"/>
</dbReference>
<protein>
    <submittedName>
        <fullName evidence="3">Type III secretion regulator InvE</fullName>
    </submittedName>
</protein>
<evidence type="ECO:0000256" key="1">
    <source>
        <dbReference type="SAM" id="MobiDB-lite"/>
    </source>
</evidence>
<feature type="domain" description="Hypersensitivity response secretion-like HrpJ" evidence="2">
    <location>
        <begin position="52"/>
        <end position="208"/>
    </location>
</feature>
<evidence type="ECO:0000313" key="4">
    <source>
        <dbReference type="Proteomes" id="UP000032101"/>
    </source>
</evidence>
<comment type="caution">
    <text evidence="3">The sequence shown here is derived from an EMBL/GenBank/DDBJ whole genome shotgun (WGS) entry which is preliminary data.</text>
</comment>
<proteinExistence type="predicted"/>
<dbReference type="PATRIC" id="fig|294.124.peg.1996"/>
<evidence type="ECO:0000259" key="2">
    <source>
        <dbReference type="Pfam" id="PF07201"/>
    </source>
</evidence>